<dbReference type="InterPro" id="IPR008763">
    <property type="entry name" value="Peptidase_S55"/>
</dbReference>
<dbReference type="EMBL" id="JACQAY010000251">
    <property type="protein sequence ID" value="MBI3540126.1"/>
    <property type="molecule type" value="Genomic_DNA"/>
</dbReference>
<proteinExistence type="predicted"/>
<evidence type="ECO:0000313" key="5">
    <source>
        <dbReference type="Proteomes" id="UP000807850"/>
    </source>
</evidence>
<sequence length="607" mass="63735">MIPRSARALAIAMSLVPLTALAAPVATLAPDQLRPGQKAVVKTVFEGTKVEDFEAEIVGVVKGGRTEGDMIIARATSPRVIHTGVAQGMSGSPVYVEGRLVGALSSGWSFSREPLFGVTPIGEMLAVLDLPSSADSVGSVGPSGADPRGGAVRYAGLMWSDGDTASVPPPEAAGPGISEPAGPAPLGVPMISGGLHPLAVEATRRLMAPFGFAVTPGGRAADGGPPADSLRPGAAVAVDVLTGDLQLAAIGTLTWRDGDRVLIFGHPLFQAGDVRLPLSTAEITTIVASDLASFKLGVRGRPVGTLDQDRRPAMAGRIGRTPSLLPITLDITGAARPRQRFAFGCMEDRALAPQLAAIAALNGLLESGGSGGNQTLRWSERLVRRGSPPLVLSDVLAGDTPQNDLATALAAPLRFLYANPFAPLRLDSLAITIDVAPEREQWTLRSARVLDAAVRPGRRLRIECQLERWRGERTTVPIEVTVPEEAPDGRYVLWLGGGPELSRYESARLPGRYRPTSLVDAWRRLADTRASDALYAALYASAPEVTREGRDYPELPVSALALLASGQSTGDGGRRGDAARLDERRMPFSGPVRGELLLGVQVDSRAP</sequence>
<evidence type="ECO:0000256" key="1">
    <source>
        <dbReference type="SAM" id="MobiDB-lite"/>
    </source>
</evidence>
<dbReference type="Proteomes" id="UP000807850">
    <property type="component" value="Unassembled WGS sequence"/>
</dbReference>
<evidence type="ECO:0000256" key="2">
    <source>
        <dbReference type="SAM" id="SignalP"/>
    </source>
</evidence>
<feature type="compositionally biased region" description="Basic and acidic residues" evidence="1">
    <location>
        <begin position="572"/>
        <end position="585"/>
    </location>
</feature>
<comment type="caution">
    <text evidence="4">The sequence shown here is derived from an EMBL/GenBank/DDBJ whole genome shotgun (WGS) entry which is preliminary data.</text>
</comment>
<organism evidence="4 5">
    <name type="scientific">Eiseniibacteriota bacterium</name>
    <dbReference type="NCBI Taxonomy" id="2212470"/>
    <lineage>
        <taxon>Bacteria</taxon>
        <taxon>Candidatus Eiseniibacteriota</taxon>
    </lineage>
</organism>
<evidence type="ECO:0000313" key="4">
    <source>
        <dbReference type="EMBL" id="MBI3540126.1"/>
    </source>
</evidence>
<evidence type="ECO:0000259" key="3">
    <source>
        <dbReference type="PROSITE" id="PS51494"/>
    </source>
</evidence>
<gene>
    <name evidence="4" type="ORF">HY076_07620</name>
</gene>
<accession>A0A9D6QKE8</accession>
<dbReference type="Pfam" id="PF05580">
    <property type="entry name" value="Peptidase_S55"/>
    <property type="match status" value="1"/>
</dbReference>
<protein>
    <recommendedName>
        <fullName evidence="3">Peptidase S55 domain-containing protein</fullName>
    </recommendedName>
</protein>
<feature type="domain" description="Peptidase S55" evidence="3">
    <location>
        <begin position="1"/>
        <end position="140"/>
    </location>
</feature>
<feature type="signal peptide" evidence="2">
    <location>
        <begin position="1"/>
        <end position="22"/>
    </location>
</feature>
<feature type="chain" id="PRO_5038680201" description="Peptidase S55 domain-containing protein" evidence="2">
    <location>
        <begin position="23"/>
        <end position="607"/>
    </location>
</feature>
<keyword evidence="2" id="KW-0732">Signal</keyword>
<feature type="region of interest" description="Disordered" evidence="1">
    <location>
        <begin position="566"/>
        <end position="585"/>
    </location>
</feature>
<dbReference type="PROSITE" id="PS51494">
    <property type="entry name" value="SPOIVB"/>
    <property type="match status" value="1"/>
</dbReference>
<dbReference type="AlphaFoldDB" id="A0A9D6QKE8"/>
<name>A0A9D6QKE8_UNCEI</name>
<reference evidence="4" key="1">
    <citation type="submission" date="2020-07" db="EMBL/GenBank/DDBJ databases">
        <title>Huge and variable diversity of episymbiotic CPR bacteria and DPANN archaea in groundwater ecosystems.</title>
        <authorList>
            <person name="He C.Y."/>
            <person name="Keren R."/>
            <person name="Whittaker M."/>
            <person name="Farag I.F."/>
            <person name="Doudna J."/>
            <person name="Cate J.H.D."/>
            <person name="Banfield J.F."/>
        </authorList>
    </citation>
    <scope>NUCLEOTIDE SEQUENCE</scope>
    <source>
        <strain evidence="4">NC_groundwater_928_Pr1_S-0.2um_72_17</strain>
    </source>
</reference>